<gene>
    <name evidence="1" type="ORF">UT34_C0001G0297</name>
</gene>
<dbReference type="SUPFAM" id="SSF52309">
    <property type="entry name" value="N-(deoxy)ribosyltransferase-like"/>
    <property type="match status" value="1"/>
</dbReference>
<comment type="caution">
    <text evidence="1">The sequence shown here is derived from an EMBL/GenBank/DDBJ whole genome shotgun (WGS) entry which is preliminary data.</text>
</comment>
<protein>
    <submittedName>
        <fullName evidence="1">Uncharacterized protein</fullName>
    </submittedName>
</protein>
<dbReference type="AlphaFoldDB" id="A0A0G0QXB3"/>
<name>A0A0G0QXB3_9BACT</name>
<reference evidence="1 2" key="1">
    <citation type="journal article" date="2015" name="Nature">
        <title>rRNA introns, odd ribosomes, and small enigmatic genomes across a large radiation of phyla.</title>
        <authorList>
            <person name="Brown C.T."/>
            <person name="Hug L.A."/>
            <person name="Thomas B.C."/>
            <person name="Sharon I."/>
            <person name="Castelle C.J."/>
            <person name="Singh A."/>
            <person name="Wilkins M.J."/>
            <person name="Williams K.H."/>
            <person name="Banfield J.F."/>
        </authorList>
    </citation>
    <scope>NUCLEOTIDE SEQUENCE [LARGE SCALE GENOMIC DNA]</scope>
</reference>
<dbReference type="EMBL" id="LBWK01000001">
    <property type="protein sequence ID" value="KKR06257.1"/>
    <property type="molecule type" value="Genomic_DNA"/>
</dbReference>
<sequence length="307" mass="35103">MDDNTCPICGFKKIEKQGMPKNDTTLITCPVCGEYVITYEAQHYEDVKDKIRENGWALSGLIRYSTDRGLERIVVRTDNIDDLLHNAIIPNADDIERKARYLQNEIRRRTHYFGESVSLNYSTNSSLAFARKGREFEALLNLLEESGIVEVGEQTLGGGFSIKLTAKGYSIDESDVLSHQVFIANWFAEEQEEVIKAVEEAVRNCGYEPMCIKDKKYPDTIMEKALGEIRKSKFVIINLTGMRPAVVYEAGFAGGIGKEFFYVQHESEKEDNKKKSFYTGHYQIQYYKDLDQLKEIVISTITARFPH</sequence>
<organism evidence="1 2">
    <name type="scientific">candidate division WS6 bacterium GW2011_GWF2_39_15</name>
    <dbReference type="NCBI Taxonomy" id="1619100"/>
    <lineage>
        <taxon>Bacteria</taxon>
        <taxon>Candidatus Dojkabacteria</taxon>
    </lineage>
</organism>
<evidence type="ECO:0000313" key="1">
    <source>
        <dbReference type="EMBL" id="KKR06257.1"/>
    </source>
</evidence>
<dbReference type="Proteomes" id="UP000034799">
    <property type="component" value="Unassembled WGS sequence"/>
</dbReference>
<proteinExistence type="predicted"/>
<evidence type="ECO:0000313" key="2">
    <source>
        <dbReference type="Proteomes" id="UP000034799"/>
    </source>
</evidence>
<accession>A0A0G0QXB3</accession>
<dbReference type="Gene3D" id="3.40.50.450">
    <property type="match status" value="1"/>
</dbReference>
<dbReference type="STRING" id="1619100.UT34_C0001G0297"/>